<comment type="caution">
    <text evidence="2">The sequence shown here is derived from an EMBL/GenBank/DDBJ whole genome shotgun (WGS) entry which is preliminary data.</text>
</comment>
<dbReference type="PANTHER" id="PTHR38011:SF11">
    <property type="entry name" value="2,5-DIAMINO-6-RIBOSYLAMINO-4(3H)-PYRIMIDINONE 5'-PHOSPHATE REDUCTASE"/>
    <property type="match status" value="1"/>
</dbReference>
<dbReference type="GO" id="GO:0009231">
    <property type="term" value="P:riboflavin biosynthetic process"/>
    <property type="evidence" value="ECO:0007669"/>
    <property type="project" value="InterPro"/>
</dbReference>
<reference evidence="2 3" key="1">
    <citation type="journal article" date="2016" name="Nat. Commun.">
        <title>Thousands of microbial genomes shed light on interconnected biogeochemical processes in an aquifer system.</title>
        <authorList>
            <person name="Anantharaman K."/>
            <person name="Brown C.T."/>
            <person name="Hug L.A."/>
            <person name="Sharon I."/>
            <person name="Castelle C.J."/>
            <person name="Probst A.J."/>
            <person name="Thomas B.C."/>
            <person name="Singh A."/>
            <person name="Wilkins M.J."/>
            <person name="Karaoz U."/>
            <person name="Brodie E.L."/>
            <person name="Williams K.H."/>
            <person name="Hubbard S.S."/>
            <person name="Banfield J.F."/>
        </authorList>
    </citation>
    <scope>NUCLEOTIDE SEQUENCE [LARGE SCALE GENOMIC DNA]</scope>
</reference>
<dbReference type="GO" id="GO:0008703">
    <property type="term" value="F:5-amino-6-(5-phosphoribosylamino)uracil reductase activity"/>
    <property type="evidence" value="ECO:0007669"/>
    <property type="project" value="InterPro"/>
</dbReference>
<dbReference type="InterPro" id="IPR050765">
    <property type="entry name" value="Riboflavin_Biosynth_HTPR"/>
</dbReference>
<sequence length="172" mass="19212">MKVIFYIASSVNGCIADVSGETNWTKESNASYISMCQSAGAIVMGRKTYEEYLTLPDSDWPNQHGPTVVLTSQPKLTKNKFESYLAKTPVDAINLFKELGKREVIIIGGNQTWTSFMRNNLVDEIYIDIEPVAFGNGKALFQGADFDVRLELLESKSLNSHTIQLHYLIAKP</sequence>
<dbReference type="Proteomes" id="UP000176424">
    <property type="component" value="Unassembled WGS sequence"/>
</dbReference>
<name>A0A1F4ZS06_9BACT</name>
<evidence type="ECO:0000259" key="1">
    <source>
        <dbReference type="Pfam" id="PF01872"/>
    </source>
</evidence>
<dbReference type="Gene3D" id="3.40.430.10">
    <property type="entry name" value="Dihydrofolate Reductase, subunit A"/>
    <property type="match status" value="1"/>
</dbReference>
<feature type="domain" description="Bacterial bifunctional deaminase-reductase C-terminal" evidence="1">
    <location>
        <begin position="2"/>
        <end position="160"/>
    </location>
</feature>
<dbReference type="EMBL" id="MEXR01000045">
    <property type="protein sequence ID" value="OGD08898.1"/>
    <property type="molecule type" value="Genomic_DNA"/>
</dbReference>
<proteinExistence type="predicted"/>
<dbReference type="InterPro" id="IPR024072">
    <property type="entry name" value="DHFR-like_dom_sf"/>
</dbReference>
<dbReference type="SUPFAM" id="SSF53597">
    <property type="entry name" value="Dihydrofolate reductase-like"/>
    <property type="match status" value="1"/>
</dbReference>
<protein>
    <recommendedName>
        <fullName evidence="1">Bacterial bifunctional deaminase-reductase C-terminal domain-containing protein</fullName>
    </recommendedName>
</protein>
<gene>
    <name evidence="2" type="ORF">A2397_01390</name>
</gene>
<evidence type="ECO:0000313" key="3">
    <source>
        <dbReference type="Proteomes" id="UP000176424"/>
    </source>
</evidence>
<dbReference type="PANTHER" id="PTHR38011">
    <property type="entry name" value="DIHYDROFOLATE REDUCTASE FAMILY PROTEIN (AFU_ORTHOLOGUE AFUA_8G06820)"/>
    <property type="match status" value="1"/>
</dbReference>
<organism evidence="2 3">
    <name type="scientific">Candidatus Amesbacteria bacterium RIFOXYB1_FULL_44_23</name>
    <dbReference type="NCBI Taxonomy" id="1797263"/>
    <lineage>
        <taxon>Bacteria</taxon>
        <taxon>Candidatus Amesiibacteriota</taxon>
    </lineage>
</organism>
<dbReference type="STRING" id="1797263.A2397_01390"/>
<accession>A0A1F4ZS06</accession>
<dbReference type="InterPro" id="IPR002734">
    <property type="entry name" value="RibDG_C"/>
</dbReference>
<dbReference type="Pfam" id="PF01872">
    <property type="entry name" value="RibD_C"/>
    <property type="match status" value="1"/>
</dbReference>
<evidence type="ECO:0000313" key="2">
    <source>
        <dbReference type="EMBL" id="OGD08898.1"/>
    </source>
</evidence>
<dbReference type="AlphaFoldDB" id="A0A1F4ZS06"/>